<accession>A0A0E9WEW2</accession>
<sequence length="41" mass="4932">MGPYELNVRVRIGVKCRLIRVYLFSVLCYRYRLPVSLRCIL</sequence>
<dbReference type="EMBL" id="GBXM01020544">
    <property type="protein sequence ID" value="JAH88033.1"/>
    <property type="molecule type" value="Transcribed_RNA"/>
</dbReference>
<reference evidence="1" key="2">
    <citation type="journal article" date="2015" name="Fish Shellfish Immunol.">
        <title>Early steps in the European eel (Anguilla anguilla)-Vibrio vulnificus interaction in the gills: Role of the RtxA13 toxin.</title>
        <authorList>
            <person name="Callol A."/>
            <person name="Pajuelo D."/>
            <person name="Ebbesson L."/>
            <person name="Teles M."/>
            <person name="MacKenzie S."/>
            <person name="Amaro C."/>
        </authorList>
    </citation>
    <scope>NUCLEOTIDE SEQUENCE</scope>
</reference>
<dbReference type="AlphaFoldDB" id="A0A0E9WEW2"/>
<evidence type="ECO:0000313" key="1">
    <source>
        <dbReference type="EMBL" id="JAH88033.1"/>
    </source>
</evidence>
<proteinExistence type="predicted"/>
<name>A0A0E9WEW2_ANGAN</name>
<organism evidence="1">
    <name type="scientific">Anguilla anguilla</name>
    <name type="common">European freshwater eel</name>
    <name type="synonym">Muraena anguilla</name>
    <dbReference type="NCBI Taxonomy" id="7936"/>
    <lineage>
        <taxon>Eukaryota</taxon>
        <taxon>Metazoa</taxon>
        <taxon>Chordata</taxon>
        <taxon>Craniata</taxon>
        <taxon>Vertebrata</taxon>
        <taxon>Euteleostomi</taxon>
        <taxon>Actinopterygii</taxon>
        <taxon>Neopterygii</taxon>
        <taxon>Teleostei</taxon>
        <taxon>Anguilliformes</taxon>
        <taxon>Anguillidae</taxon>
        <taxon>Anguilla</taxon>
    </lineage>
</organism>
<protein>
    <submittedName>
        <fullName evidence="1">Uncharacterized protein</fullName>
    </submittedName>
</protein>
<reference evidence="1" key="1">
    <citation type="submission" date="2014-11" db="EMBL/GenBank/DDBJ databases">
        <authorList>
            <person name="Amaro Gonzalez C."/>
        </authorList>
    </citation>
    <scope>NUCLEOTIDE SEQUENCE</scope>
</reference>